<feature type="region of interest" description="Disordered" evidence="7">
    <location>
        <begin position="266"/>
        <end position="296"/>
    </location>
</feature>
<dbReference type="PANTHER" id="PTHR10665">
    <property type="entry name" value="RECOMBINING BINDING PROTEIN SUPPRESSOR OF HAIRLESS"/>
    <property type="match status" value="1"/>
</dbReference>
<dbReference type="InterPro" id="IPR038007">
    <property type="entry name" value="RBP-Jkappa_IPT"/>
</dbReference>
<dbReference type="AlphaFoldDB" id="A0A914D581"/>
<keyword evidence="4" id="KW-0238">DNA-binding</keyword>
<dbReference type="InterPro" id="IPR015350">
    <property type="entry name" value="Beta-trefoil_DNA-bd_dom"/>
</dbReference>
<name>A0A914D581_9BILA</name>
<keyword evidence="3" id="KW-0805">Transcription regulation</keyword>
<evidence type="ECO:0000256" key="6">
    <source>
        <dbReference type="ARBA" id="ARBA00023242"/>
    </source>
</evidence>
<keyword evidence="6" id="KW-0539">Nucleus</keyword>
<dbReference type="GO" id="GO:1990433">
    <property type="term" value="C:CSL-Notch-Mastermind transcription factor complex"/>
    <property type="evidence" value="ECO:0007669"/>
    <property type="project" value="UniProtKB-ARBA"/>
</dbReference>
<dbReference type="Gene3D" id="2.60.40.10">
    <property type="entry name" value="Immunoglobulins"/>
    <property type="match status" value="1"/>
</dbReference>
<sequence length="721" mass="79311">MWSNTQNFLITSSGDHPAALLQRLLPSSSNLPSFPTQTYLEALTQHASTNSVLELGASLAHLRDQIAISNAQLQQEAQKQNMPSTTNTNALTLTSLDSQASITVPKSTVGGESHFVNGAKRMKLSPSSITLINETNTSSNNAIGSSSKDPTYSTISISSLSGGSGSPSFLDSTATYAGMNNVPSLHLAAADCTAPSTPLTKEKMMEYLKSPEKYDCIIRIFHAKVAQKSYGNEKRFFCPPPCIYLGGGAGIEEGWATKKNYMKQQYKQFRQSRSRKPQPNGIAGTSSHRESDSPADEKIDEATELCAYIGIGSSEQEKQALDFSNGKDYCAAKTLYISDSDKRKYFHLQVQFMYRSGQDLGSFSSQRIKVISKPSKKKQSMKSTDCKYLCIASGTKVALFNRLRSQTVSTRYLHVEGTSFHASSTKWGAFTIHLVEDDPNVPETEDFHVRDGFIYYGALIKLVDSVTGIALPRLRIRKVDKQHVLVDQPGQEEPVSQLHKCAFQMYENESLYLCLSGDKIIQYQATKVLNEPKYSVTDGACWTIISTDKAEYRFYEAMGLAREPITPVPVVSDLKMESNEHGFPILVLTGSNFTQRLQVWFGATQVETHVRSSEMIRCLVPPFSKLQEEWLGTTPYPPSTNLEVPLSLVRDDGVIYSTGTSFTYTTGAVSDAFAVPIPPSNPSNIPSQLALPTQMRQLLNNVGGLNPSHNAGRFVPTGYPV</sequence>
<comment type="subcellular location">
    <subcellularLocation>
        <location evidence="1">Nucleus</location>
    </subcellularLocation>
</comment>
<dbReference type="Gene3D" id="2.60.40.1450">
    <property type="entry name" value="LAG1, DNA binding domain"/>
    <property type="match status" value="1"/>
</dbReference>
<feature type="compositionally biased region" description="Basic and acidic residues" evidence="7">
    <location>
        <begin position="287"/>
        <end position="296"/>
    </location>
</feature>
<evidence type="ECO:0000256" key="7">
    <source>
        <dbReference type="SAM" id="MobiDB-lite"/>
    </source>
</evidence>
<evidence type="ECO:0000256" key="4">
    <source>
        <dbReference type="ARBA" id="ARBA00023125"/>
    </source>
</evidence>
<dbReference type="GO" id="GO:0000978">
    <property type="term" value="F:RNA polymerase II cis-regulatory region sequence-specific DNA binding"/>
    <property type="evidence" value="ECO:0007669"/>
    <property type="project" value="InterPro"/>
</dbReference>
<dbReference type="InterPro" id="IPR014756">
    <property type="entry name" value="Ig_E-set"/>
</dbReference>
<dbReference type="Pfam" id="PF09270">
    <property type="entry name" value="BTD"/>
    <property type="match status" value="1"/>
</dbReference>
<evidence type="ECO:0000256" key="1">
    <source>
        <dbReference type="ARBA" id="ARBA00004123"/>
    </source>
</evidence>
<dbReference type="InterPro" id="IPR037095">
    <property type="entry name" value="RBP-J/Cbf11_DNA-bd_sf"/>
</dbReference>
<dbReference type="SUPFAM" id="SSF110217">
    <property type="entry name" value="DNA-binding protein LAG-1 (CSL)"/>
    <property type="match status" value="1"/>
</dbReference>
<organism evidence="10 11">
    <name type="scientific">Acrobeloides nanus</name>
    <dbReference type="NCBI Taxonomy" id="290746"/>
    <lineage>
        <taxon>Eukaryota</taxon>
        <taxon>Metazoa</taxon>
        <taxon>Ecdysozoa</taxon>
        <taxon>Nematoda</taxon>
        <taxon>Chromadorea</taxon>
        <taxon>Rhabditida</taxon>
        <taxon>Tylenchina</taxon>
        <taxon>Cephalobomorpha</taxon>
        <taxon>Cephaloboidea</taxon>
        <taxon>Cephalobidae</taxon>
        <taxon>Acrobeloides</taxon>
    </lineage>
</organism>
<evidence type="ECO:0000313" key="10">
    <source>
        <dbReference type="Proteomes" id="UP000887540"/>
    </source>
</evidence>
<dbReference type="InterPro" id="IPR013783">
    <property type="entry name" value="Ig-like_fold"/>
</dbReference>
<dbReference type="Pfam" id="PF20144">
    <property type="entry name" value="TIG_SUH"/>
    <property type="match status" value="1"/>
</dbReference>
<dbReference type="SMART" id="SM01267">
    <property type="entry name" value="LAG1_DNAbind"/>
    <property type="match status" value="1"/>
</dbReference>
<protein>
    <submittedName>
        <fullName evidence="11">Suppressor of hairless protein</fullName>
    </submittedName>
</protein>
<evidence type="ECO:0000256" key="5">
    <source>
        <dbReference type="ARBA" id="ARBA00023163"/>
    </source>
</evidence>
<accession>A0A914D581</accession>
<dbReference type="SUPFAM" id="SSF49417">
    <property type="entry name" value="p53-like transcription factors"/>
    <property type="match status" value="1"/>
</dbReference>
<proteinExistence type="inferred from homology"/>
<comment type="similarity">
    <text evidence="2">Belongs to the Su(H) family.</text>
</comment>
<feature type="domain" description="RBP-J/Cbf11/Cbf12 DNA binding" evidence="8">
    <location>
        <begin position="217"/>
        <end position="385"/>
    </location>
</feature>
<dbReference type="InterPro" id="IPR040159">
    <property type="entry name" value="CLS_fam"/>
</dbReference>
<dbReference type="Proteomes" id="UP000887540">
    <property type="component" value="Unplaced"/>
</dbReference>
<dbReference type="SMART" id="SM01268">
    <property type="entry name" value="BTD"/>
    <property type="match status" value="1"/>
</dbReference>
<dbReference type="FunFam" id="2.80.10.50:FF:000003">
    <property type="entry name" value="recombining binding protein suppressor of hairless"/>
    <property type="match status" value="1"/>
</dbReference>
<dbReference type="GO" id="GO:0001228">
    <property type="term" value="F:DNA-binding transcription activator activity, RNA polymerase II-specific"/>
    <property type="evidence" value="ECO:0007669"/>
    <property type="project" value="InterPro"/>
</dbReference>
<evidence type="ECO:0000259" key="8">
    <source>
        <dbReference type="SMART" id="SM01267"/>
    </source>
</evidence>
<feature type="domain" description="Beta-trefoil DNA-binding" evidence="9">
    <location>
        <begin position="389"/>
        <end position="542"/>
    </location>
</feature>
<keyword evidence="10" id="KW-1185">Reference proteome</keyword>
<evidence type="ECO:0000256" key="2">
    <source>
        <dbReference type="ARBA" id="ARBA00009704"/>
    </source>
</evidence>
<reference evidence="11" key="1">
    <citation type="submission" date="2022-11" db="UniProtKB">
        <authorList>
            <consortium name="WormBaseParasite"/>
        </authorList>
    </citation>
    <scope>IDENTIFICATION</scope>
</reference>
<dbReference type="InterPro" id="IPR015351">
    <property type="entry name" value="RBP-J/Cbf11/Cbf12_DNA-bd"/>
</dbReference>
<evidence type="ECO:0000256" key="3">
    <source>
        <dbReference type="ARBA" id="ARBA00023015"/>
    </source>
</evidence>
<dbReference type="Gene3D" id="2.80.10.50">
    <property type="match status" value="1"/>
</dbReference>
<keyword evidence="5" id="KW-0804">Transcription</keyword>
<dbReference type="InterPro" id="IPR036358">
    <property type="entry name" value="BTD_sf"/>
</dbReference>
<evidence type="ECO:0000313" key="11">
    <source>
        <dbReference type="WBParaSite" id="ACRNAN_scaffold1867.g27272.t1"/>
    </source>
</evidence>
<evidence type="ECO:0000259" key="9">
    <source>
        <dbReference type="SMART" id="SM01268"/>
    </source>
</evidence>
<dbReference type="WBParaSite" id="ACRNAN_scaffold1867.g27272.t1">
    <property type="protein sequence ID" value="ACRNAN_scaffold1867.g27272.t1"/>
    <property type="gene ID" value="ACRNAN_scaffold1867.g27272"/>
</dbReference>
<dbReference type="InterPro" id="IPR008967">
    <property type="entry name" value="p53-like_TF_DNA-bd_sf"/>
</dbReference>
<dbReference type="SUPFAM" id="SSF81296">
    <property type="entry name" value="E set domains"/>
    <property type="match status" value="1"/>
</dbReference>
<dbReference type="Pfam" id="PF09271">
    <property type="entry name" value="LAG1-DNAbind"/>
    <property type="match status" value="1"/>
</dbReference>